<dbReference type="PANTHER" id="PTHR43695:SF1">
    <property type="entry name" value="RHAMNOGALACTURONAN ACETYLESTERASE"/>
    <property type="match status" value="1"/>
</dbReference>
<name>A0A6G1KCV4_9PLEO</name>
<sequence>MRTTLFNSVLLVAGLVGAATAIPTVWVTGDSTTSIDGGKNGTQGWAQYLKYSFGSNALVNNSARAGRSSRSFTRDGRFDQIGALMKSGDWVVIEFGINDAGIPQNGSTKTTGDYLRAVCPGAGNETCTVVYGTNITEVVQTYPTYVKAASQKFLDLGAAGVIISERLPTNVWESGSYSYTPTIYSYYNQLLTTELGGPSSHVYYVQHGSYAAQAQKLLGADIVNANYPMDHTHSSPFLADVHSQAFVLGLKCGTSPLGNLIVNATARIETALGPCLTANATIPI</sequence>
<feature type="signal peptide" evidence="3">
    <location>
        <begin position="1"/>
        <end position="21"/>
    </location>
</feature>
<dbReference type="PANTHER" id="PTHR43695">
    <property type="entry name" value="PUTATIVE (AFU_ORTHOLOGUE AFUA_2G17250)-RELATED"/>
    <property type="match status" value="1"/>
</dbReference>
<evidence type="ECO:0000313" key="5">
    <source>
        <dbReference type="EMBL" id="KAF2710706.1"/>
    </source>
</evidence>
<feature type="chain" id="PRO_5026344062" evidence="3">
    <location>
        <begin position="22"/>
        <end position="284"/>
    </location>
</feature>
<proteinExistence type="inferred from homology"/>
<evidence type="ECO:0000313" key="6">
    <source>
        <dbReference type="Proteomes" id="UP000799428"/>
    </source>
</evidence>
<dbReference type="InterPro" id="IPR037459">
    <property type="entry name" value="RhgT-like"/>
</dbReference>
<dbReference type="Proteomes" id="UP000799428">
    <property type="component" value="Unassembled WGS sequence"/>
</dbReference>
<keyword evidence="3" id="KW-0732">Signal</keyword>
<evidence type="ECO:0000256" key="3">
    <source>
        <dbReference type="SAM" id="SignalP"/>
    </source>
</evidence>
<evidence type="ECO:0000259" key="4">
    <source>
        <dbReference type="Pfam" id="PF13472"/>
    </source>
</evidence>
<evidence type="ECO:0000256" key="1">
    <source>
        <dbReference type="ARBA" id="ARBA00008668"/>
    </source>
</evidence>
<dbReference type="AlphaFoldDB" id="A0A6G1KCV4"/>
<keyword evidence="6" id="KW-1185">Reference proteome</keyword>
<dbReference type="SUPFAM" id="SSF52266">
    <property type="entry name" value="SGNH hydrolase"/>
    <property type="match status" value="1"/>
</dbReference>
<dbReference type="OrthoDB" id="2141316at2759"/>
<dbReference type="EMBL" id="MU005768">
    <property type="protein sequence ID" value="KAF2710706.1"/>
    <property type="molecule type" value="Genomic_DNA"/>
</dbReference>
<protein>
    <submittedName>
        <fullName evidence="5">Carbohydrate esterase family 12 protein</fullName>
    </submittedName>
</protein>
<reference evidence="5" key="1">
    <citation type="journal article" date="2020" name="Stud. Mycol.">
        <title>101 Dothideomycetes genomes: a test case for predicting lifestyles and emergence of pathogens.</title>
        <authorList>
            <person name="Haridas S."/>
            <person name="Albert R."/>
            <person name="Binder M."/>
            <person name="Bloem J."/>
            <person name="Labutti K."/>
            <person name="Salamov A."/>
            <person name="Andreopoulos B."/>
            <person name="Baker S."/>
            <person name="Barry K."/>
            <person name="Bills G."/>
            <person name="Bluhm B."/>
            <person name="Cannon C."/>
            <person name="Castanera R."/>
            <person name="Culley D."/>
            <person name="Daum C."/>
            <person name="Ezra D."/>
            <person name="Gonzalez J."/>
            <person name="Henrissat B."/>
            <person name="Kuo A."/>
            <person name="Liang C."/>
            <person name="Lipzen A."/>
            <person name="Lutzoni F."/>
            <person name="Magnuson J."/>
            <person name="Mondo S."/>
            <person name="Nolan M."/>
            <person name="Ohm R."/>
            <person name="Pangilinan J."/>
            <person name="Park H.-J."/>
            <person name="Ramirez L."/>
            <person name="Alfaro M."/>
            <person name="Sun H."/>
            <person name="Tritt A."/>
            <person name="Yoshinaga Y."/>
            <person name="Zwiers L.-H."/>
            <person name="Turgeon B."/>
            <person name="Goodwin S."/>
            <person name="Spatafora J."/>
            <person name="Crous P."/>
            <person name="Grigoriev I."/>
        </authorList>
    </citation>
    <scope>NUCLEOTIDE SEQUENCE</scope>
    <source>
        <strain evidence="5">CBS 279.74</strain>
    </source>
</reference>
<organism evidence="5 6">
    <name type="scientific">Pleomassaria siparia CBS 279.74</name>
    <dbReference type="NCBI Taxonomy" id="1314801"/>
    <lineage>
        <taxon>Eukaryota</taxon>
        <taxon>Fungi</taxon>
        <taxon>Dikarya</taxon>
        <taxon>Ascomycota</taxon>
        <taxon>Pezizomycotina</taxon>
        <taxon>Dothideomycetes</taxon>
        <taxon>Pleosporomycetidae</taxon>
        <taxon>Pleosporales</taxon>
        <taxon>Pleomassariaceae</taxon>
        <taxon>Pleomassaria</taxon>
    </lineage>
</organism>
<gene>
    <name evidence="5" type="ORF">K504DRAFT_500652</name>
</gene>
<accession>A0A6G1KCV4</accession>
<dbReference type="Pfam" id="PF13472">
    <property type="entry name" value="Lipase_GDSL_2"/>
    <property type="match status" value="1"/>
</dbReference>
<feature type="domain" description="SGNH hydrolase-type esterase" evidence="4">
    <location>
        <begin position="29"/>
        <end position="118"/>
    </location>
</feature>
<dbReference type="GO" id="GO:0016787">
    <property type="term" value="F:hydrolase activity"/>
    <property type="evidence" value="ECO:0007669"/>
    <property type="project" value="UniProtKB-KW"/>
</dbReference>
<dbReference type="InterPro" id="IPR036514">
    <property type="entry name" value="SGNH_hydro_sf"/>
</dbReference>
<evidence type="ECO:0000256" key="2">
    <source>
        <dbReference type="ARBA" id="ARBA00022801"/>
    </source>
</evidence>
<dbReference type="InterPro" id="IPR013830">
    <property type="entry name" value="SGNH_hydro"/>
</dbReference>
<dbReference type="Gene3D" id="3.40.50.1110">
    <property type="entry name" value="SGNH hydrolase"/>
    <property type="match status" value="1"/>
</dbReference>
<keyword evidence="2" id="KW-0378">Hydrolase</keyword>
<comment type="similarity">
    <text evidence="1">Belongs to the 'GDSL' lipolytic enzyme family.</text>
</comment>